<proteinExistence type="predicted"/>
<dbReference type="eggNOG" id="ENOG5032X8R">
    <property type="taxonomic scope" value="Bacteria"/>
</dbReference>
<keyword evidence="1" id="KW-0812">Transmembrane</keyword>
<dbReference type="EMBL" id="CP002582">
    <property type="protein sequence ID" value="ADZ85595.1"/>
    <property type="molecule type" value="Genomic_DNA"/>
</dbReference>
<gene>
    <name evidence="2" type="ordered locus">Clole_3916</name>
</gene>
<evidence type="ECO:0000256" key="1">
    <source>
        <dbReference type="SAM" id="Phobius"/>
    </source>
</evidence>
<feature type="transmembrane region" description="Helical" evidence="1">
    <location>
        <begin position="60"/>
        <end position="85"/>
    </location>
</feature>
<evidence type="ECO:0000313" key="2">
    <source>
        <dbReference type="EMBL" id="ADZ85595.1"/>
    </source>
</evidence>
<feature type="transmembrane region" description="Helical" evidence="1">
    <location>
        <begin position="155"/>
        <end position="174"/>
    </location>
</feature>
<sequence>MGSKKQTKLYNLIFPIWLLWLFPLTWIVIFPANFLIDLTVVVVTLKVLKVNQIKEIAKKVIFKVWIFGFISDFIGTLAMFSVNFVDMAIENKSPLGEWWYKYLTNAVTYNPFENIYAVLWVSVCILIAGCFIYLFNYKVSFRKVDLNEAIKRKLALSLAVFTAPYLFYLPTSLFF</sequence>
<dbReference type="STRING" id="642492.Clole_3916"/>
<keyword evidence="1" id="KW-0472">Membrane</keyword>
<dbReference type="AlphaFoldDB" id="F2JJK0"/>
<dbReference type="KEGG" id="cle:Clole_3916"/>
<keyword evidence="3" id="KW-1185">Reference proteome</keyword>
<dbReference type="HOGENOM" id="CLU_1608005_0_0_9"/>
<keyword evidence="1" id="KW-1133">Transmembrane helix</keyword>
<feature type="transmembrane region" description="Helical" evidence="1">
    <location>
        <begin position="20"/>
        <end position="48"/>
    </location>
</feature>
<accession>F2JJK0</accession>
<protein>
    <submittedName>
        <fullName evidence="2">Uncharacterized protein</fullName>
    </submittedName>
</protein>
<evidence type="ECO:0000313" key="3">
    <source>
        <dbReference type="Proteomes" id="UP000008467"/>
    </source>
</evidence>
<dbReference type="Proteomes" id="UP000008467">
    <property type="component" value="Chromosome"/>
</dbReference>
<name>F2JJK0_CELLD</name>
<reference evidence="2 3" key="1">
    <citation type="journal article" date="2011" name="J. Bacteriol.">
        <title>Complete genome sequence of the cellulose-degrading bacterium Cellulosilyticum lentocellum.</title>
        <authorList>
            <consortium name="US DOE Joint Genome Institute"/>
            <person name="Miller D.A."/>
            <person name="Suen G."/>
            <person name="Bruce D."/>
            <person name="Copeland A."/>
            <person name="Cheng J.F."/>
            <person name="Detter C."/>
            <person name="Goodwin L.A."/>
            <person name="Han C.S."/>
            <person name="Hauser L.J."/>
            <person name="Land M.L."/>
            <person name="Lapidus A."/>
            <person name="Lucas S."/>
            <person name="Meincke L."/>
            <person name="Pitluck S."/>
            <person name="Tapia R."/>
            <person name="Teshima H."/>
            <person name="Woyke T."/>
            <person name="Fox B.G."/>
            <person name="Angert E.R."/>
            <person name="Currie C.R."/>
        </authorList>
    </citation>
    <scope>NUCLEOTIDE SEQUENCE [LARGE SCALE GENOMIC DNA]</scope>
    <source>
        <strain evidence="3">ATCC 49066 / DSM 5427 / NCIMB 11756 / RHM5</strain>
    </source>
</reference>
<feature type="transmembrane region" description="Helical" evidence="1">
    <location>
        <begin position="115"/>
        <end position="135"/>
    </location>
</feature>
<organism evidence="2 3">
    <name type="scientific">Cellulosilyticum lentocellum (strain ATCC 49066 / DSM 5427 / NCIMB 11756 / RHM5)</name>
    <name type="common">Clostridium lentocellum</name>
    <dbReference type="NCBI Taxonomy" id="642492"/>
    <lineage>
        <taxon>Bacteria</taxon>
        <taxon>Bacillati</taxon>
        <taxon>Bacillota</taxon>
        <taxon>Clostridia</taxon>
        <taxon>Lachnospirales</taxon>
        <taxon>Cellulosilyticaceae</taxon>
        <taxon>Cellulosilyticum</taxon>
    </lineage>
</organism>
<dbReference type="RefSeq" id="WP_013658868.1">
    <property type="nucleotide sequence ID" value="NC_015275.1"/>
</dbReference>